<protein>
    <submittedName>
        <fullName evidence="2">Uncharacterized protein</fullName>
    </submittedName>
</protein>
<feature type="compositionally biased region" description="Basic residues" evidence="1">
    <location>
        <begin position="11"/>
        <end position="20"/>
    </location>
</feature>
<gene>
    <name evidence="2" type="ordered locus">Mnod_4720</name>
</gene>
<evidence type="ECO:0000256" key="1">
    <source>
        <dbReference type="SAM" id="MobiDB-lite"/>
    </source>
</evidence>
<feature type="region of interest" description="Disordered" evidence="1">
    <location>
        <begin position="1"/>
        <end position="20"/>
    </location>
</feature>
<organism evidence="2 3">
    <name type="scientific">Methylobacterium nodulans (strain LMG 21967 / CNCM I-2342 / ORS 2060)</name>
    <dbReference type="NCBI Taxonomy" id="460265"/>
    <lineage>
        <taxon>Bacteria</taxon>
        <taxon>Pseudomonadati</taxon>
        <taxon>Pseudomonadota</taxon>
        <taxon>Alphaproteobacteria</taxon>
        <taxon>Hyphomicrobiales</taxon>
        <taxon>Methylobacteriaceae</taxon>
        <taxon>Methylobacterium</taxon>
    </lineage>
</organism>
<dbReference type="HOGENOM" id="CLU_2753288_0_0_5"/>
<evidence type="ECO:0000313" key="2">
    <source>
        <dbReference type="EMBL" id="ACL59585.1"/>
    </source>
</evidence>
<dbReference type="EMBL" id="CP001349">
    <property type="protein sequence ID" value="ACL59585.1"/>
    <property type="molecule type" value="Genomic_DNA"/>
</dbReference>
<dbReference type="AlphaFoldDB" id="B8IEL3"/>
<feature type="compositionally biased region" description="Basic and acidic residues" evidence="1">
    <location>
        <begin position="1"/>
        <end position="10"/>
    </location>
</feature>
<dbReference type="KEGG" id="mno:Mnod_4720"/>
<keyword evidence="3" id="KW-1185">Reference proteome</keyword>
<name>B8IEL3_METNO</name>
<reference evidence="2 3" key="1">
    <citation type="submission" date="2009-01" db="EMBL/GenBank/DDBJ databases">
        <title>Complete sequence of chromosome of Methylobacterium nodulans ORS 2060.</title>
        <authorList>
            <consortium name="US DOE Joint Genome Institute"/>
            <person name="Lucas S."/>
            <person name="Copeland A."/>
            <person name="Lapidus A."/>
            <person name="Glavina del Rio T."/>
            <person name="Dalin E."/>
            <person name="Tice H."/>
            <person name="Bruce D."/>
            <person name="Goodwin L."/>
            <person name="Pitluck S."/>
            <person name="Sims D."/>
            <person name="Brettin T."/>
            <person name="Detter J.C."/>
            <person name="Han C."/>
            <person name="Larimer F."/>
            <person name="Land M."/>
            <person name="Hauser L."/>
            <person name="Kyrpides N."/>
            <person name="Ivanova N."/>
            <person name="Marx C.J."/>
            <person name="Richardson P."/>
        </authorList>
    </citation>
    <scope>NUCLEOTIDE SEQUENCE [LARGE SCALE GENOMIC DNA]</scope>
    <source>
        <strain evidence="3">LMG 21967 / CNCM I-2342 / ORS 2060</strain>
    </source>
</reference>
<proteinExistence type="predicted"/>
<evidence type="ECO:0000313" key="3">
    <source>
        <dbReference type="Proteomes" id="UP000008207"/>
    </source>
</evidence>
<sequence length="87" mass="10008">MSERSRERSRVSGRRPRRTKHREVCVPRRILYAVDVLDAYMPCDGLPANDNVAMRRLRPVDRRRRSPGVFLRIVPAPESGGEARLAP</sequence>
<dbReference type="Proteomes" id="UP000008207">
    <property type="component" value="Chromosome"/>
</dbReference>
<accession>B8IEL3</accession>